<evidence type="ECO:0000259" key="1">
    <source>
        <dbReference type="Pfam" id="PF04366"/>
    </source>
</evidence>
<evidence type="ECO:0000313" key="2">
    <source>
        <dbReference type="EMBL" id="BCO09132.1"/>
    </source>
</evidence>
<protein>
    <recommendedName>
        <fullName evidence="1">Ysc84 actin-binding domain-containing protein</fullName>
    </recommendedName>
</protein>
<keyword evidence="3" id="KW-1185">Reference proteome</keyword>
<organism evidence="2 3">
    <name type="scientific">Desulfolithobacter dissulfuricans</name>
    <dbReference type="NCBI Taxonomy" id="2795293"/>
    <lineage>
        <taxon>Bacteria</taxon>
        <taxon>Pseudomonadati</taxon>
        <taxon>Thermodesulfobacteriota</taxon>
        <taxon>Desulfobulbia</taxon>
        <taxon>Desulfobulbales</taxon>
        <taxon>Desulfobulbaceae</taxon>
        <taxon>Desulfolithobacter</taxon>
    </lineage>
</organism>
<dbReference type="Proteomes" id="UP001063350">
    <property type="component" value="Chromosome"/>
</dbReference>
<dbReference type="Pfam" id="PF04366">
    <property type="entry name" value="Ysc84"/>
    <property type="match status" value="1"/>
</dbReference>
<accession>A0A915XJV4</accession>
<gene>
    <name evidence="2" type="ORF">GF1_15080</name>
</gene>
<dbReference type="AlphaFoldDB" id="A0A915XJV4"/>
<dbReference type="GO" id="GO:0035091">
    <property type="term" value="F:phosphatidylinositol binding"/>
    <property type="evidence" value="ECO:0007669"/>
    <property type="project" value="TreeGrafter"/>
</dbReference>
<proteinExistence type="predicted"/>
<dbReference type="CDD" id="cd11524">
    <property type="entry name" value="SYLF"/>
    <property type="match status" value="1"/>
</dbReference>
<dbReference type="PANTHER" id="PTHR15629:SF2">
    <property type="entry name" value="SH3 DOMAIN-CONTAINING YSC84-LIKE PROTEIN 1"/>
    <property type="match status" value="1"/>
</dbReference>
<dbReference type="RefSeq" id="WP_267929001.1">
    <property type="nucleotide sequence ID" value="NZ_AP024233.1"/>
</dbReference>
<dbReference type="EMBL" id="AP024233">
    <property type="protein sequence ID" value="BCO09132.1"/>
    <property type="molecule type" value="Genomic_DNA"/>
</dbReference>
<dbReference type="PANTHER" id="PTHR15629">
    <property type="entry name" value="SH3YL1 PROTEIN"/>
    <property type="match status" value="1"/>
</dbReference>
<evidence type="ECO:0000313" key="3">
    <source>
        <dbReference type="Proteomes" id="UP001063350"/>
    </source>
</evidence>
<dbReference type="InterPro" id="IPR051702">
    <property type="entry name" value="SH3_domain_YSC84-like"/>
</dbReference>
<name>A0A915XJV4_9BACT</name>
<sequence length="244" mass="26212">MFSQQKQLTGILTLILVLTVGITTLQARGFDKPEQLVLQSEGVFKSFMNDPNMEWFRKNIDRAKGIFIVPQMLRGGFFIGGSGGSGVVLARDPQTGEWSYPAFYTIGSISFGLQMGADASEIILMIMTNSGMEAFLSTEFKLGGDISIAAGPVGASAKVQTVDILAFGRSKGAFGGLSVEGAIIAPRHEWNEMYYGRPVLPADILIRHSARNPQADNLVAAMPGTGVLLPERKKVKAPGKPLGY</sequence>
<dbReference type="InterPro" id="IPR007461">
    <property type="entry name" value="Ysc84_actin-binding"/>
</dbReference>
<reference evidence="2" key="1">
    <citation type="submission" date="2020-12" db="EMBL/GenBank/DDBJ databases">
        <title>Desulfobium dissulfuricans gen. nov., sp. nov., a novel mesophilic, sulfate-reducing bacterium isolated from a deep-sea hydrothermal vent.</title>
        <authorList>
            <person name="Hashimoto Y."/>
            <person name="Tame A."/>
            <person name="Sawayama S."/>
            <person name="Miyazaki J."/>
            <person name="Takai K."/>
            <person name="Nakagawa S."/>
        </authorList>
    </citation>
    <scope>NUCLEOTIDE SEQUENCE</scope>
    <source>
        <strain evidence="2">GF1</strain>
    </source>
</reference>
<feature type="domain" description="Ysc84 actin-binding" evidence="1">
    <location>
        <begin position="108"/>
        <end position="221"/>
    </location>
</feature>
<dbReference type="KEGG" id="ddu:GF1_15080"/>